<name>A0AAW1PR49_9CHLO</name>
<proteinExistence type="predicted"/>
<gene>
    <name evidence="2" type="ORF">WJX74_010087</name>
</gene>
<reference evidence="2 3" key="1">
    <citation type="journal article" date="2024" name="Nat. Commun.">
        <title>Phylogenomics reveals the evolutionary origins of lichenization in chlorophyte algae.</title>
        <authorList>
            <person name="Puginier C."/>
            <person name="Libourel C."/>
            <person name="Otte J."/>
            <person name="Skaloud P."/>
            <person name="Haon M."/>
            <person name="Grisel S."/>
            <person name="Petersen M."/>
            <person name="Berrin J.G."/>
            <person name="Delaux P.M."/>
            <person name="Dal Grande F."/>
            <person name="Keller J."/>
        </authorList>
    </citation>
    <scope>NUCLEOTIDE SEQUENCE [LARGE SCALE GENOMIC DNA]</scope>
    <source>
        <strain evidence="2 3">SAG 2145</strain>
    </source>
</reference>
<evidence type="ECO:0000256" key="1">
    <source>
        <dbReference type="SAM" id="MobiDB-lite"/>
    </source>
</evidence>
<accession>A0AAW1PR49</accession>
<evidence type="ECO:0000313" key="3">
    <source>
        <dbReference type="Proteomes" id="UP001438707"/>
    </source>
</evidence>
<dbReference type="AlphaFoldDB" id="A0AAW1PR49"/>
<protein>
    <submittedName>
        <fullName evidence="2">Uncharacterized protein</fullName>
    </submittedName>
</protein>
<feature type="region of interest" description="Disordered" evidence="1">
    <location>
        <begin position="189"/>
        <end position="208"/>
    </location>
</feature>
<comment type="caution">
    <text evidence="2">The sequence shown here is derived from an EMBL/GenBank/DDBJ whole genome shotgun (WGS) entry which is preliminary data.</text>
</comment>
<evidence type="ECO:0000313" key="2">
    <source>
        <dbReference type="EMBL" id="KAK9816161.1"/>
    </source>
</evidence>
<organism evidence="2 3">
    <name type="scientific">Apatococcus lobatus</name>
    <dbReference type="NCBI Taxonomy" id="904363"/>
    <lineage>
        <taxon>Eukaryota</taxon>
        <taxon>Viridiplantae</taxon>
        <taxon>Chlorophyta</taxon>
        <taxon>core chlorophytes</taxon>
        <taxon>Trebouxiophyceae</taxon>
        <taxon>Chlorellales</taxon>
        <taxon>Chlorellaceae</taxon>
        <taxon>Apatococcus</taxon>
    </lineage>
</organism>
<dbReference type="Proteomes" id="UP001438707">
    <property type="component" value="Unassembled WGS sequence"/>
</dbReference>
<sequence length="258" mass="27615">MESSLLQKYLPEFVLDAGETVAPVDVNQWAAGCVVKDDAYDNELKGSITQNLANPSCYLQSTVRAGNASTITAGGEAIGNTVTTVGPVPIAGKVDTLLVGGRWFYCLLYMYAFPASDADALVVHYLKLLVATDTGAIEQGVFGLAGNALSPAVVSAPRMQFADRSMQRPLVFLAKDSHSPLPRPGRYWKSGAQGQSQQCSPGAKWAPASAGPLSNALMQFKGRLSPAQSAQTPTEQPWWQSTVLVDVDRIFQRFIDCS</sequence>
<keyword evidence="3" id="KW-1185">Reference proteome</keyword>
<dbReference type="EMBL" id="JALJOS010000091">
    <property type="protein sequence ID" value="KAK9816161.1"/>
    <property type="molecule type" value="Genomic_DNA"/>
</dbReference>